<proteinExistence type="predicted"/>
<accession>A0A9D0ZQ86</accession>
<comment type="caution">
    <text evidence="2">The sequence shown here is derived from an EMBL/GenBank/DDBJ whole genome shotgun (WGS) entry which is preliminary data.</text>
</comment>
<sequence length="273" mass="31433">MGLFDKVKNLFTEEVEVEEKEEKRGKKEEPIKKEVIQVEIPSPVKATRSEKHADLPEETDEPDIIEDPIPVKEEKKFPFFDDKDFDSLDVEQPVSLKKDKKKPSYRNDVYNPPKEEKKVFKPSPIISPVYGILDKDYPKDEIRRSSENSYNAKEASVDEIRNKAYGSLESDIETTLFGKKRVLFDEEESKPKEEIKDDIPSLENDDYKSDIIGEKPRHGGNTEVGSNNDELTDLLNAEMDKEAEEAPKKTPRKISDSELFSLIDSMYEKGDKK</sequence>
<feature type="compositionally biased region" description="Basic and acidic residues" evidence="1">
    <location>
        <begin position="189"/>
        <end position="217"/>
    </location>
</feature>
<feature type="compositionally biased region" description="Acidic residues" evidence="1">
    <location>
        <begin position="56"/>
        <end position="66"/>
    </location>
</feature>
<evidence type="ECO:0000313" key="2">
    <source>
        <dbReference type="EMBL" id="HIQ90262.1"/>
    </source>
</evidence>
<name>A0A9D0ZQ86_9FIRM</name>
<protein>
    <submittedName>
        <fullName evidence="2">Uncharacterized protein</fullName>
    </submittedName>
</protein>
<reference evidence="2" key="2">
    <citation type="journal article" date="2021" name="PeerJ">
        <title>Extensive microbial diversity within the chicken gut microbiome revealed by metagenomics and culture.</title>
        <authorList>
            <person name="Gilroy R."/>
            <person name="Ravi A."/>
            <person name="Getino M."/>
            <person name="Pursley I."/>
            <person name="Horton D.L."/>
            <person name="Alikhan N.F."/>
            <person name="Baker D."/>
            <person name="Gharbi K."/>
            <person name="Hall N."/>
            <person name="Watson M."/>
            <person name="Adriaenssens E.M."/>
            <person name="Foster-Nyarko E."/>
            <person name="Jarju S."/>
            <person name="Secka A."/>
            <person name="Antonio M."/>
            <person name="Oren A."/>
            <person name="Chaudhuri R.R."/>
            <person name="La Ragione R."/>
            <person name="Hildebrand F."/>
            <person name="Pallen M.J."/>
        </authorList>
    </citation>
    <scope>NUCLEOTIDE SEQUENCE</scope>
    <source>
        <strain evidence="2">CHK147-3167</strain>
    </source>
</reference>
<organism evidence="2 3">
    <name type="scientific">Candidatus Coprosoma intestinipullorum</name>
    <dbReference type="NCBI Taxonomy" id="2840752"/>
    <lineage>
        <taxon>Bacteria</taxon>
        <taxon>Bacillati</taxon>
        <taxon>Bacillota</taxon>
        <taxon>Bacillota incertae sedis</taxon>
        <taxon>Candidatus Coprosoma</taxon>
    </lineage>
</organism>
<dbReference type="AlphaFoldDB" id="A0A9D0ZQ86"/>
<feature type="region of interest" description="Disordered" evidence="1">
    <location>
        <begin position="187"/>
        <end position="230"/>
    </location>
</feature>
<evidence type="ECO:0000313" key="3">
    <source>
        <dbReference type="Proteomes" id="UP000886786"/>
    </source>
</evidence>
<dbReference type="Proteomes" id="UP000886786">
    <property type="component" value="Unassembled WGS sequence"/>
</dbReference>
<gene>
    <name evidence="2" type="ORF">IAB27_01345</name>
</gene>
<feature type="region of interest" description="Disordered" evidence="1">
    <location>
        <begin position="91"/>
        <end position="121"/>
    </location>
</feature>
<feature type="compositionally biased region" description="Basic and acidic residues" evidence="1">
    <location>
        <begin position="20"/>
        <end position="36"/>
    </location>
</feature>
<reference evidence="2" key="1">
    <citation type="submission" date="2020-10" db="EMBL/GenBank/DDBJ databases">
        <authorList>
            <person name="Gilroy R."/>
        </authorList>
    </citation>
    <scope>NUCLEOTIDE SEQUENCE</scope>
    <source>
        <strain evidence="2">CHK147-3167</strain>
    </source>
</reference>
<feature type="region of interest" description="Disordered" evidence="1">
    <location>
        <begin position="15"/>
        <end position="71"/>
    </location>
</feature>
<evidence type="ECO:0000256" key="1">
    <source>
        <dbReference type="SAM" id="MobiDB-lite"/>
    </source>
</evidence>
<dbReference type="EMBL" id="DVFV01000028">
    <property type="protein sequence ID" value="HIQ90262.1"/>
    <property type="molecule type" value="Genomic_DNA"/>
</dbReference>